<evidence type="ECO:0000313" key="1">
    <source>
        <dbReference type="EMBL" id="AAS94354.1"/>
    </source>
</evidence>
<keyword evidence="2" id="KW-1185">Reference proteome</keyword>
<dbReference type="Proteomes" id="UP000002194">
    <property type="component" value="Plasmid pDV"/>
</dbReference>
<sequence>MRKAGQKVHILPRIHTHWHLKRHPRKCFNALYNG</sequence>
<dbReference type="KEGG" id="dvu:DVUA0107"/>
<dbReference type="EnsemblBacteria" id="AAS94354">
    <property type="protein sequence ID" value="AAS94354"/>
    <property type="gene ID" value="DVUA0107"/>
</dbReference>
<dbReference type="HOGENOM" id="CLU_3373443_0_0_7"/>
<evidence type="ECO:0000313" key="2">
    <source>
        <dbReference type="Proteomes" id="UP000002194"/>
    </source>
</evidence>
<dbReference type="AlphaFoldDB" id="Q72WI2"/>
<dbReference type="EMBL" id="AE017286">
    <property type="protein sequence ID" value="AAS94354.1"/>
    <property type="molecule type" value="Genomic_DNA"/>
</dbReference>
<protein>
    <submittedName>
        <fullName evidence="1">Uncharacterized protein</fullName>
    </submittedName>
</protein>
<keyword evidence="1" id="KW-0614">Plasmid</keyword>
<name>Q72WI2_NITV2</name>
<reference evidence="1 2" key="1">
    <citation type="journal article" date="2004" name="Nat. Biotechnol.">
        <title>The genome sequence of the anaerobic, sulfate-reducing bacterium Desulfovibrio vulgaris Hildenborough.</title>
        <authorList>
            <person name="Heidelberg J.F."/>
            <person name="Seshadri R."/>
            <person name="Haveman S.A."/>
            <person name="Hemme C.L."/>
            <person name="Paulsen I.T."/>
            <person name="Kolonay J.F."/>
            <person name="Eisen J.A."/>
            <person name="Ward N."/>
            <person name="Methe B."/>
            <person name="Brinkac L.M."/>
            <person name="Daugherty S.C."/>
            <person name="Deboy R.T."/>
            <person name="Dodson R.J."/>
            <person name="Durkin A.S."/>
            <person name="Madupu R."/>
            <person name="Nelson W.C."/>
            <person name="Sullivan S.A."/>
            <person name="Fouts D."/>
            <person name="Haft D.H."/>
            <person name="Selengut J."/>
            <person name="Peterson J.D."/>
            <person name="Davidsen T.M."/>
            <person name="Zafar N."/>
            <person name="Zhou L."/>
            <person name="Radune D."/>
            <person name="Dimitrov G."/>
            <person name="Hance M."/>
            <person name="Tran K."/>
            <person name="Khouri H."/>
            <person name="Gill J."/>
            <person name="Utterback T.R."/>
            <person name="Feldblyum T.V."/>
            <person name="Wall J.D."/>
            <person name="Voordouw G."/>
            <person name="Fraser C.M."/>
        </authorList>
    </citation>
    <scope>NUCLEOTIDE SEQUENCE [LARGE SCALE GENOMIC DNA]</scope>
    <source>
        <strain evidence="2">ATCC 29579 / DSM 644 / NCIMB 8303 / VKM B-1760 / Hildenborough</strain>
        <plasmid evidence="2">pDV</plasmid>
    </source>
</reference>
<accession>Q72WI2</accession>
<proteinExistence type="predicted"/>
<geneLocation type="plasmid" evidence="1 2">
    <name>pDV</name>
</geneLocation>
<gene>
    <name evidence="1" type="ordered locus">DVUA0107</name>
</gene>
<organism evidence="1 2">
    <name type="scientific">Nitratidesulfovibrio vulgaris (strain ATCC 29579 / DSM 644 / CCUG 34227 / NCIMB 8303 / VKM B-1760 / Hildenborough)</name>
    <name type="common">Desulfovibrio vulgaris</name>
    <dbReference type="NCBI Taxonomy" id="882"/>
    <lineage>
        <taxon>Bacteria</taxon>
        <taxon>Pseudomonadati</taxon>
        <taxon>Thermodesulfobacteriota</taxon>
        <taxon>Desulfovibrionia</taxon>
        <taxon>Desulfovibrionales</taxon>
        <taxon>Desulfovibrionaceae</taxon>
        <taxon>Nitratidesulfovibrio</taxon>
    </lineage>
</organism>